<organism evidence="1 2">
    <name type="scientific">Thalassiosira oceanica</name>
    <name type="common">Marine diatom</name>
    <dbReference type="NCBI Taxonomy" id="159749"/>
    <lineage>
        <taxon>Eukaryota</taxon>
        <taxon>Sar</taxon>
        <taxon>Stramenopiles</taxon>
        <taxon>Ochrophyta</taxon>
        <taxon>Bacillariophyta</taxon>
        <taxon>Coscinodiscophyceae</taxon>
        <taxon>Thalassiosirophycidae</taxon>
        <taxon>Thalassiosirales</taxon>
        <taxon>Thalassiosiraceae</taxon>
        <taxon>Thalassiosira</taxon>
    </lineage>
</organism>
<dbReference type="Proteomes" id="UP000266841">
    <property type="component" value="Unassembled WGS sequence"/>
</dbReference>
<proteinExistence type="predicted"/>
<reference evidence="1 2" key="1">
    <citation type="journal article" date="2012" name="Genome Biol.">
        <title>Genome and low-iron response of an oceanic diatom adapted to chronic iron limitation.</title>
        <authorList>
            <person name="Lommer M."/>
            <person name="Specht M."/>
            <person name="Roy A.S."/>
            <person name="Kraemer L."/>
            <person name="Andreson R."/>
            <person name="Gutowska M.A."/>
            <person name="Wolf J."/>
            <person name="Bergner S.V."/>
            <person name="Schilhabel M.B."/>
            <person name="Klostermeier U.C."/>
            <person name="Beiko R.G."/>
            <person name="Rosenstiel P."/>
            <person name="Hippler M."/>
            <person name="Laroche J."/>
        </authorList>
    </citation>
    <scope>NUCLEOTIDE SEQUENCE [LARGE SCALE GENOMIC DNA]</scope>
    <source>
        <strain evidence="1 2">CCMP1005</strain>
    </source>
</reference>
<protein>
    <submittedName>
        <fullName evidence="1">Uncharacterized protein</fullName>
    </submittedName>
</protein>
<name>K0SC83_THAOC</name>
<evidence type="ECO:0000313" key="1">
    <source>
        <dbReference type="EMBL" id="EJK62970.1"/>
    </source>
</evidence>
<dbReference type="AlphaFoldDB" id="K0SC83"/>
<dbReference type="EMBL" id="AGNL01018513">
    <property type="protein sequence ID" value="EJK62970.1"/>
    <property type="molecule type" value="Genomic_DNA"/>
</dbReference>
<sequence>TLPNQPAGAGARRTERIAAMSHELQAQLLNPGVWSPDWPRLAQT</sequence>
<keyword evidence="2" id="KW-1185">Reference proteome</keyword>
<gene>
    <name evidence="1" type="ORF">THAOC_16397</name>
</gene>
<accession>K0SC83</accession>
<comment type="caution">
    <text evidence="1">The sequence shown here is derived from an EMBL/GenBank/DDBJ whole genome shotgun (WGS) entry which is preliminary data.</text>
</comment>
<evidence type="ECO:0000313" key="2">
    <source>
        <dbReference type="Proteomes" id="UP000266841"/>
    </source>
</evidence>
<feature type="non-terminal residue" evidence="1">
    <location>
        <position position="1"/>
    </location>
</feature>